<reference evidence="2 3" key="1">
    <citation type="submission" date="2014-09" db="EMBL/GenBank/DDBJ databases">
        <authorList>
            <person name="Regsiter A."/>
        </authorList>
    </citation>
    <scope>NUCLEOTIDE SEQUENCE [LARGE SCALE GENOMIC DNA]</scope>
</reference>
<name>A0A0U5GCX1_XANCI</name>
<dbReference type="Proteomes" id="UP000052230">
    <property type="component" value="Unassembled WGS sequence"/>
</dbReference>
<proteinExistence type="predicted"/>
<keyword evidence="3" id="KW-1185">Reference proteome</keyword>
<protein>
    <submittedName>
        <fullName evidence="2">Uncharacterized protein</fullName>
    </submittedName>
</protein>
<comment type="caution">
    <text evidence="2">The sequence shown here is derived from an EMBL/GenBank/DDBJ whole genome shotgun (WGS) entry which is preliminary data.</text>
</comment>
<evidence type="ECO:0000313" key="2">
    <source>
        <dbReference type="EMBL" id="CEG17947.1"/>
    </source>
</evidence>
<dbReference type="AlphaFoldDB" id="A0A0U5GCX1"/>
<sequence>MMVSPSVTVARPTSSAALTGKTKTTSNDIQRFNNLNRHFLSNRQTALRVSCLVATTAGRPGQAFHRT</sequence>
<dbReference type="EMBL" id="CCXZ01000172">
    <property type="protein sequence ID" value="CEG17947.1"/>
    <property type="molecule type" value="Genomic_DNA"/>
</dbReference>
<evidence type="ECO:0000313" key="3">
    <source>
        <dbReference type="Proteomes" id="UP000052230"/>
    </source>
</evidence>
<gene>
    <name evidence="2" type="ORF">XAC3562_750011</name>
</gene>
<feature type="region of interest" description="Disordered" evidence="1">
    <location>
        <begin position="1"/>
        <end position="23"/>
    </location>
</feature>
<evidence type="ECO:0000256" key="1">
    <source>
        <dbReference type="SAM" id="MobiDB-lite"/>
    </source>
</evidence>
<organism evidence="2 3">
    <name type="scientific">Xanthomonas citri pv. citri</name>
    <dbReference type="NCBI Taxonomy" id="611301"/>
    <lineage>
        <taxon>Bacteria</taxon>
        <taxon>Pseudomonadati</taxon>
        <taxon>Pseudomonadota</taxon>
        <taxon>Gammaproteobacteria</taxon>
        <taxon>Lysobacterales</taxon>
        <taxon>Lysobacteraceae</taxon>
        <taxon>Xanthomonas</taxon>
    </lineage>
</organism>
<accession>A0A0U5GCX1</accession>